<dbReference type="InterPro" id="IPR043429">
    <property type="entry name" value="ArtM/GltK/GlnP/TcyL/YhdX-like"/>
</dbReference>
<dbReference type="InterPro" id="IPR035906">
    <property type="entry name" value="MetI-like_sf"/>
</dbReference>
<dbReference type="InterPro" id="IPR000515">
    <property type="entry name" value="MetI-like"/>
</dbReference>
<keyword evidence="6" id="KW-0029">Amino-acid transport</keyword>
<comment type="subcellular location">
    <subcellularLocation>
        <location evidence="1 9">Cell membrane</location>
        <topology evidence="1 9">Multi-pass membrane protein</topology>
    </subcellularLocation>
</comment>
<evidence type="ECO:0000313" key="11">
    <source>
        <dbReference type="EMBL" id="AXQ57101.1"/>
    </source>
</evidence>
<dbReference type="PROSITE" id="PS50928">
    <property type="entry name" value="ABC_TM1"/>
    <property type="match status" value="1"/>
</dbReference>
<evidence type="ECO:0000256" key="2">
    <source>
        <dbReference type="ARBA" id="ARBA00010072"/>
    </source>
</evidence>
<feature type="transmembrane region" description="Helical" evidence="9">
    <location>
        <begin position="120"/>
        <end position="142"/>
    </location>
</feature>
<reference evidence="12 14" key="2">
    <citation type="submission" date="2020-03" db="EMBL/GenBank/DDBJ databases">
        <title>Genome mining and metabolic profiling illuminate the polycyclic tetramate macrolactams from Streptomyces koyangensis SCSIO 5802.</title>
        <authorList>
            <person name="Ding W."/>
        </authorList>
    </citation>
    <scope>NUCLEOTIDE SEQUENCE [LARGE SCALE GENOMIC DNA]</scope>
    <source>
        <strain evidence="12 14">SCSIO 5802</strain>
    </source>
</reference>
<keyword evidence="5 9" id="KW-0812">Transmembrane</keyword>
<dbReference type="GO" id="GO:0043190">
    <property type="term" value="C:ATP-binding cassette (ABC) transporter complex"/>
    <property type="evidence" value="ECO:0007669"/>
    <property type="project" value="InterPro"/>
</dbReference>
<dbReference type="Gene3D" id="1.10.3720.10">
    <property type="entry name" value="MetI-like"/>
    <property type="match status" value="1"/>
</dbReference>
<keyword evidence="14" id="KW-1185">Reference proteome</keyword>
<dbReference type="SUPFAM" id="SSF161098">
    <property type="entry name" value="MetI-like"/>
    <property type="match status" value="1"/>
</dbReference>
<dbReference type="InterPro" id="IPR010065">
    <property type="entry name" value="AA_ABC_transptr_permease_3TM"/>
</dbReference>
<reference evidence="11 13" key="1">
    <citation type="submission" date="2018-08" db="EMBL/GenBank/DDBJ databases">
        <authorList>
            <person name="Ferrada E.E."/>
            <person name="Latorre B.A."/>
        </authorList>
    </citation>
    <scope>NUCLEOTIDE SEQUENCE [LARGE SCALE GENOMIC DNA]</scope>
    <source>
        <strain evidence="11 13">VK-A60T</strain>
    </source>
</reference>
<name>A0A385DH44_9ACTN</name>
<dbReference type="NCBIfam" id="TIGR01726">
    <property type="entry name" value="HEQRo_perm_3TM"/>
    <property type="match status" value="1"/>
</dbReference>
<evidence type="ECO:0000313" key="14">
    <source>
        <dbReference type="Proteomes" id="UP000596311"/>
    </source>
</evidence>
<evidence type="ECO:0000256" key="1">
    <source>
        <dbReference type="ARBA" id="ARBA00004651"/>
    </source>
</evidence>
<evidence type="ECO:0000256" key="3">
    <source>
        <dbReference type="ARBA" id="ARBA00022448"/>
    </source>
</evidence>
<proteinExistence type="inferred from homology"/>
<dbReference type="EMBL" id="CP031742">
    <property type="protein sequence ID" value="AXQ57101.1"/>
    <property type="molecule type" value="Genomic_DNA"/>
</dbReference>
<dbReference type="EMBL" id="CP049945">
    <property type="protein sequence ID" value="QRF02355.1"/>
    <property type="molecule type" value="Genomic_DNA"/>
</dbReference>
<keyword evidence="3 9" id="KW-0813">Transport</keyword>
<evidence type="ECO:0000256" key="6">
    <source>
        <dbReference type="ARBA" id="ARBA00022970"/>
    </source>
</evidence>
<evidence type="ECO:0000256" key="7">
    <source>
        <dbReference type="ARBA" id="ARBA00022989"/>
    </source>
</evidence>
<comment type="similarity">
    <text evidence="2">Belongs to the binding-protein-dependent transport system permease family. HisMQ subfamily.</text>
</comment>
<evidence type="ECO:0000256" key="8">
    <source>
        <dbReference type="ARBA" id="ARBA00023136"/>
    </source>
</evidence>
<feature type="transmembrane region" description="Helical" evidence="9">
    <location>
        <begin position="14"/>
        <end position="37"/>
    </location>
</feature>
<feature type="domain" description="ABC transmembrane type-1" evidence="10">
    <location>
        <begin position="15"/>
        <end position="203"/>
    </location>
</feature>
<dbReference type="AlphaFoldDB" id="A0A385DH44"/>
<keyword evidence="4" id="KW-1003">Cell membrane</keyword>
<organism evidence="11 13">
    <name type="scientific">Streptomyces koyangensis</name>
    <dbReference type="NCBI Taxonomy" id="188770"/>
    <lineage>
        <taxon>Bacteria</taxon>
        <taxon>Bacillati</taxon>
        <taxon>Actinomycetota</taxon>
        <taxon>Actinomycetes</taxon>
        <taxon>Kitasatosporales</taxon>
        <taxon>Streptomycetaceae</taxon>
        <taxon>Streptomyces</taxon>
        <taxon>Streptomyces aurantiacus group</taxon>
    </lineage>
</organism>
<keyword evidence="8 9" id="KW-0472">Membrane</keyword>
<sequence>MTVLLDHAPEFGTAFGWTLLLIVLAWTGAVAVGTAVAAMQLSAVRPARVFAGAYIGVFRNVPLPMQMVLFVFGLPVLGVSYPLFTSAVVVLVVYTSAFVAETLRSGLNTVARGEAEAARALGFGPFGLLRFVALPQAFAAVVQPLGGVLITMVKNTSVAAVIGVAEFTFTANKVAVEESETFVVFGAAVVAYVLLGLLLGAGINALEKKVAFQR</sequence>
<evidence type="ECO:0000259" key="10">
    <source>
        <dbReference type="PROSITE" id="PS50928"/>
    </source>
</evidence>
<dbReference type="RefSeq" id="WP_117350132.1">
    <property type="nucleotide sequence ID" value="NZ_CP031742.1"/>
</dbReference>
<evidence type="ECO:0000313" key="12">
    <source>
        <dbReference type="EMBL" id="QRF02355.1"/>
    </source>
</evidence>
<dbReference type="PANTHER" id="PTHR30614:SF37">
    <property type="entry name" value="AMINO-ACID ABC TRANSPORTER PERMEASE PROTEIN YHDX-RELATED"/>
    <property type="match status" value="1"/>
</dbReference>
<dbReference type="Proteomes" id="UP000259636">
    <property type="component" value="Chromosome"/>
</dbReference>
<dbReference type="PANTHER" id="PTHR30614">
    <property type="entry name" value="MEMBRANE COMPONENT OF AMINO ACID ABC TRANSPORTER"/>
    <property type="match status" value="1"/>
</dbReference>
<protein>
    <submittedName>
        <fullName evidence="11">ABC transporter permease subunit</fullName>
    </submittedName>
</protein>
<dbReference type="Proteomes" id="UP000596311">
    <property type="component" value="Chromosome"/>
</dbReference>
<evidence type="ECO:0000256" key="5">
    <source>
        <dbReference type="ARBA" id="ARBA00022692"/>
    </source>
</evidence>
<dbReference type="KEGG" id="sky:D0C37_22495"/>
<keyword evidence="7 9" id="KW-1133">Transmembrane helix</keyword>
<evidence type="ECO:0000256" key="9">
    <source>
        <dbReference type="RuleBase" id="RU363032"/>
    </source>
</evidence>
<dbReference type="Pfam" id="PF00528">
    <property type="entry name" value="BPD_transp_1"/>
    <property type="match status" value="1"/>
</dbReference>
<gene>
    <name evidence="11" type="ORF">D0C37_22495</name>
    <name evidence="12" type="ORF">G9U55_09225</name>
</gene>
<evidence type="ECO:0000313" key="13">
    <source>
        <dbReference type="Proteomes" id="UP000259636"/>
    </source>
</evidence>
<feature type="transmembrane region" description="Helical" evidence="9">
    <location>
        <begin position="49"/>
        <end position="73"/>
    </location>
</feature>
<feature type="transmembrane region" description="Helical" evidence="9">
    <location>
        <begin position="182"/>
        <end position="206"/>
    </location>
</feature>
<feature type="transmembrane region" description="Helical" evidence="9">
    <location>
        <begin position="79"/>
        <end position="100"/>
    </location>
</feature>
<dbReference type="CDD" id="cd06261">
    <property type="entry name" value="TM_PBP2"/>
    <property type="match status" value="1"/>
</dbReference>
<accession>A0A385DH44</accession>
<dbReference type="GO" id="GO:0022857">
    <property type="term" value="F:transmembrane transporter activity"/>
    <property type="evidence" value="ECO:0007669"/>
    <property type="project" value="InterPro"/>
</dbReference>
<dbReference type="GO" id="GO:0006865">
    <property type="term" value="P:amino acid transport"/>
    <property type="evidence" value="ECO:0007669"/>
    <property type="project" value="UniProtKB-KW"/>
</dbReference>
<dbReference type="GeneID" id="300116916"/>
<evidence type="ECO:0000256" key="4">
    <source>
        <dbReference type="ARBA" id="ARBA00022475"/>
    </source>
</evidence>